<dbReference type="AlphaFoldDB" id="A0A6A6HW84"/>
<dbReference type="RefSeq" id="XP_033677183.1">
    <property type="nucleotide sequence ID" value="XM_033820231.1"/>
</dbReference>
<gene>
    <name evidence="1" type="ORF">BU26DRAFT_168027</name>
</gene>
<dbReference type="GeneID" id="54573561"/>
<evidence type="ECO:0000313" key="2">
    <source>
        <dbReference type="Proteomes" id="UP000800094"/>
    </source>
</evidence>
<sequence length="97" mass="11327">MHRRQRHRDKWITALSSRFSSAVRRQLCRNHWPQPHIYYFHLEPAFSFFGYLATLTTVNRAGVTGGHRSTTAVNVPHDVRVSHALLASMRRIRIESC</sequence>
<organism evidence="1 2">
    <name type="scientific">Trematosphaeria pertusa</name>
    <dbReference type="NCBI Taxonomy" id="390896"/>
    <lineage>
        <taxon>Eukaryota</taxon>
        <taxon>Fungi</taxon>
        <taxon>Dikarya</taxon>
        <taxon>Ascomycota</taxon>
        <taxon>Pezizomycotina</taxon>
        <taxon>Dothideomycetes</taxon>
        <taxon>Pleosporomycetidae</taxon>
        <taxon>Pleosporales</taxon>
        <taxon>Massarineae</taxon>
        <taxon>Trematosphaeriaceae</taxon>
        <taxon>Trematosphaeria</taxon>
    </lineage>
</organism>
<name>A0A6A6HW84_9PLEO</name>
<reference evidence="1" key="1">
    <citation type="journal article" date="2020" name="Stud. Mycol.">
        <title>101 Dothideomycetes genomes: a test case for predicting lifestyles and emergence of pathogens.</title>
        <authorList>
            <person name="Haridas S."/>
            <person name="Albert R."/>
            <person name="Binder M."/>
            <person name="Bloem J."/>
            <person name="Labutti K."/>
            <person name="Salamov A."/>
            <person name="Andreopoulos B."/>
            <person name="Baker S."/>
            <person name="Barry K."/>
            <person name="Bills G."/>
            <person name="Bluhm B."/>
            <person name="Cannon C."/>
            <person name="Castanera R."/>
            <person name="Culley D."/>
            <person name="Daum C."/>
            <person name="Ezra D."/>
            <person name="Gonzalez J."/>
            <person name="Henrissat B."/>
            <person name="Kuo A."/>
            <person name="Liang C."/>
            <person name="Lipzen A."/>
            <person name="Lutzoni F."/>
            <person name="Magnuson J."/>
            <person name="Mondo S."/>
            <person name="Nolan M."/>
            <person name="Ohm R."/>
            <person name="Pangilinan J."/>
            <person name="Park H.-J."/>
            <person name="Ramirez L."/>
            <person name="Alfaro M."/>
            <person name="Sun H."/>
            <person name="Tritt A."/>
            <person name="Yoshinaga Y."/>
            <person name="Zwiers L.-H."/>
            <person name="Turgeon B."/>
            <person name="Goodwin S."/>
            <person name="Spatafora J."/>
            <person name="Crous P."/>
            <person name="Grigoriev I."/>
        </authorList>
    </citation>
    <scope>NUCLEOTIDE SEQUENCE</scope>
    <source>
        <strain evidence="1">CBS 122368</strain>
    </source>
</reference>
<accession>A0A6A6HW84</accession>
<dbReference type="EMBL" id="ML987209">
    <property type="protein sequence ID" value="KAF2242179.1"/>
    <property type="molecule type" value="Genomic_DNA"/>
</dbReference>
<protein>
    <submittedName>
        <fullName evidence="1">Uncharacterized protein</fullName>
    </submittedName>
</protein>
<dbReference type="Proteomes" id="UP000800094">
    <property type="component" value="Unassembled WGS sequence"/>
</dbReference>
<proteinExistence type="predicted"/>
<keyword evidence="2" id="KW-1185">Reference proteome</keyword>
<evidence type="ECO:0000313" key="1">
    <source>
        <dbReference type="EMBL" id="KAF2242179.1"/>
    </source>
</evidence>